<organism evidence="2 3">
    <name type="scientific">Micromonospora avicenniae</name>
    <dbReference type="NCBI Taxonomy" id="1198245"/>
    <lineage>
        <taxon>Bacteria</taxon>
        <taxon>Bacillati</taxon>
        <taxon>Actinomycetota</taxon>
        <taxon>Actinomycetes</taxon>
        <taxon>Micromonosporales</taxon>
        <taxon>Micromonosporaceae</taxon>
        <taxon>Micromonospora</taxon>
    </lineage>
</organism>
<keyword evidence="1" id="KW-0472">Membrane</keyword>
<accession>A0A1N7A918</accession>
<gene>
    <name evidence="2" type="ORF">SAMN05444858_1093</name>
</gene>
<evidence type="ECO:0000256" key="1">
    <source>
        <dbReference type="SAM" id="Phobius"/>
    </source>
</evidence>
<dbReference type="AlphaFoldDB" id="A0A1N7A918"/>
<dbReference type="Proteomes" id="UP000186004">
    <property type="component" value="Unassembled WGS sequence"/>
</dbReference>
<evidence type="ECO:0000313" key="2">
    <source>
        <dbReference type="EMBL" id="SIR35546.1"/>
    </source>
</evidence>
<keyword evidence="1" id="KW-1133">Transmembrane helix</keyword>
<dbReference type="STRING" id="1198245.SAMN05444858_1093"/>
<keyword evidence="3" id="KW-1185">Reference proteome</keyword>
<name>A0A1N7A918_9ACTN</name>
<evidence type="ECO:0000313" key="3">
    <source>
        <dbReference type="Proteomes" id="UP000186004"/>
    </source>
</evidence>
<sequence>MVAGAVVALAGHGVALGVTLAVAIAAGGGPDADLDSGGRFGVLFSAAFTYGIAQLVLLWGCVALSGPLGRGSSSGLVAGWVLGLAASLSYVCGGFGP</sequence>
<dbReference type="EMBL" id="FTNF01000009">
    <property type="protein sequence ID" value="SIR35546.1"/>
    <property type="molecule type" value="Genomic_DNA"/>
</dbReference>
<feature type="transmembrane region" description="Helical" evidence="1">
    <location>
        <begin position="76"/>
        <end position="96"/>
    </location>
</feature>
<proteinExistence type="predicted"/>
<keyword evidence="1" id="KW-0812">Transmembrane</keyword>
<feature type="transmembrane region" description="Helical" evidence="1">
    <location>
        <begin position="41"/>
        <end position="64"/>
    </location>
</feature>
<reference evidence="2 3" key="1">
    <citation type="submission" date="2017-01" db="EMBL/GenBank/DDBJ databases">
        <authorList>
            <person name="Mah S.A."/>
            <person name="Swanson W.J."/>
            <person name="Moy G.W."/>
            <person name="Vacquier V.D."/>
        </authorList>
    </citation>
    <scope>NUCLEOTIDE SEQUENCE [LARGE SCALE GENOMIC DNA]</scope>
    <source>
        <strain evidence="2 3">DSM 45758</strain>
    </source>
</reference>
<protein>
    <submittedName>
        <fullName evidence="2">Uncharacterized protein</fullName>
    </submittedName>
</protein>